<reference evidence="5" key="1">
    <citation type="submission" date="2024-06" db="EMBL/GenBank/DDBJ databases">
        <title>Multi-omics analyses provide insights into the biosynthesis of the anticancer antibiotic pleurotin in Hohenbuehelia grisea.</title>
        <authorList>
            <person name="Weaver J.A."/>
            <person name="Alberti F."/>
        </authorList>
    </citation>
    <scope>NUCLEOTIDE SEQUENCE [LARGE SCALE GENOMIC DNA]</scope>
    <source>
        <strain evidence="5">T-177</strain>
    </source>
</reference>
<feature type="transmembrane region" description="Helical" evidence="2">
    <location>
        <begin position="333"/>
        <end position="359"/>
    </location>
</feature>
<organism evidence="4 5">
    <name type="scientific">Hohenbuehelia grisea</name>
    <dbReference type="NCBI Taxonomy" id="104357"/>
    <lineage>
        <taxon>Eukaryota</taxon>
        <taxon>Fungi</taxon>
        <taxon>Dikarya</taxon>
        <taxon>Basidiomycota</taxon>
        <taxon>Agaricomycotina</taxon>
        <taxon>Agaricomycetes</taxon>
        <taxon>Agaricomycetidae</taxon>
        <taxon>Agaricales</taxon>
        <taxon>Pleurotineae</taxon>
        <taxon>Pleurotaceae</taxon>
        <taxon>Hohenbuehelia</taxon>
    </lineage>
</organism>
<feature type="compositionally biased region" description="Low complexity" evidence="1">
    <location>
        <begin position="75"/>
        <end position="102"/>
    </location>
</feature>
<evidence type="ECO:0000313" key="5">
    <source>
        <dbReference type="Proteomes" id="UP001556367"/>
    </source>
</evidence>
<feature type="compositionally biased region" description="Basic and acidic residues" evidence="1">
    <location>
        <begin position="59"/>
        <end position="74"/>
    </location>
</feature>
<feature type="region of interest" description="Disordered" evidence="1">
    <location>
        <begin position="1"/>
        <end position="164"/>
    </location>
</feature>
<name>A0ABR3JVS9_9AGAR</name>
<dbReference type="InterPro" id="IPR045338">
    <property type="entry name" value="DUF6535"/>
</dbReference>
<feature type="compositionally biased region" description="Polar residues" evidence="1">
    <location>
        <begin position="22"/>
        <end position="33"/>
    </location>
</feature>
<keyword evidence="2" id="KW-0472">Membrane</keyword>
<feature type="transmembrane region" description="Helical" evidence="2">
    <location>
        <begin position="365"/>
        <end position="387"/>
    </location>
</feature>
<dbReference type="EMBL" id="JASNQZ010000003">
    <property type="protein sequence ID" value="KAL0959290.1"/>
    <property type="molecule type" value="Genomic_DNA"/>
</dbReference>
<comment type="caution">
    <text evidence="4">The sequence shown here is derived from an EMBL/GenBank/DDBJ whole genome shotgun (WGS) entry which is preliminary data.</text>
</comment>
<proteinExistence type="predicted"/>
<keyword evidence="5" id="KW-1185">Reference proteome</keyword>
<keyword evidence="2" id="KW-1133">Transmembrane helix</keyword>
<gene>
    <name evidence="4" type="ORF">HGRIS_014555</name>
</gene>
<keyword evidence="2" id="KW-0812">Transmembrane</keyword>
<evidence type="ECO:0000259" key="3">
    <source>
        <dbReference type="Pfam" id="PF20153"/>
    </source>
</evidence>
<feature type="transmembrane region" description="Helical" evidence="2">
    <location>
        <begin position="399"/>
        <end position="418"/>
    </location>
</feature>
<evidence type="ECO:0000313" key="4">
    <source>
        <dbReference type="EMBL" id="KAL0959290.1"/>
    </source>
</evidence>
<dbReference type="Proteomes" id="UP001556367">
    <property type="component" value="Unassembled WGS sequence"/>
</dbReference>
<evidence type="ECO:0000256" key="1">
    <source>
        <dbReference type="SAM" id="MobiDB-lite"/>
    </source>
</evidence>
<accession>A0ABR3JVS9</accession>
<feature type="compositionally biased region" description="Polar residues" evidence="1">
    <location>
        <begin position="1"/>
        <end position="14"/>
    </location>
</feature>
<evidence type="ECO:0000256" key="2">
    <source>
        <dbReference type="SAM" id="Phobius"/>
    </source>
</evidence>
<feature type="transmembrane region" description="Helical" evidence="2">
    <location>
        <begin position="208"/>
        <end position="225"/>
    </location>
</feature>
<feature type="domain" description="DUF6535" evidence="3">
    <location>
        <begin position="184"/>
        <end position="360"/>
    </location>
</feature>
<dbReference type="Pfam" id="PF20153">
    <property type="entry name" value="DUF6535"/>
    <property type="match status" value="1"/>
</dbReference>
<protein>
    <recommendedName>
        <fullName evidence="3">DUF6535 domain-containing protein</fullName>
    </recommendedName>
</protein>
<feature type="transmembrane region" description="Helical" evidence="2">
    <location>
        <begin position="280"/>
        <end position="299"/>
    </location>
</feature>
<sequence length="1046" mass="115429">MSSTPPGRNHSPSPSVGFFDGSQPTELQHSPLTSRDAEDALPNKALRAVSEETSSLTRTDPHEAVQTDASDRDPVSSSSRPHSRASSARRAAADRSTGSGAAPARAHSDRESTQSDDSEDNLPPAPGPETTSKRRAKPFGHTTFGLKAKHRPANQAGFIDPRDYENKYPEDPIYEELSENARVWRVYLDEAADFDADMVEKASDGLDLLLVFAGLFSAVLTTFVVQTSQSLSSDHAAISASLLLELVSIQRAMANGTSIASIPLTDTTSGPSRGDVWVNALWFTSLTLSLSTALLAVLVRQWLHQYTAITYGTSRDRSLIRQYRNDGLMKWRVTVIISVLPVLLHVALGLFLVGLVIFLAPLSLAVAWTVASITFLVYAAYTISNILPLVNSQCPYRTPFSDILHTIWLSALALWAPISRSFIRHDDSSEPQKWSTLKEIEGRTSNTEEVGFRAIEWLIHSTANPPTTRIALQSLGAFSPQLAVKRLHFQDLVEKRRTLMATEAMLSNIIQSPNYPQDDSEARFAERLSRSMISMISMISTIEHPLCWYGPFSDDPTDYWVAPICISPFIPSPLVRVHTAPHVVNFNSTQKSQEILDLFLNILDSSTNNFLFPPIYWETLSTAGVVKEDSSELSSALADSPDTLLRLYRLAFTSQPLPPKDMAFQPEVISAPKELLQRLAINAALRNEDDHIPAEKYPRALLNINNSLWSSIIDPTAPSTEELDPVAGAWSAIASNCHNMDISPGLSQELAKGAALILKTRLPHDHHIPAAIEEGLNGINAVCSLNGEFRSGIYTKVFLAQDFNTPGKADQSLLTSTDGGARFWTGALAANYQPAYRCFAELDILSKLHDPEDVVDAVRPRWPIFKWVLPAFIQGLARRPLSLALNSDLTYLFEPHNLFAACAGVYVVNTWESDTADTVEFIDTLVCLNPENPSWAERTFYRSKYDLIATSINIELLFDIVDAFLQAQKDIQLQSDSEQRPIGEPLGEPLVAKPQIAEQPQDAEQAIAGQRPFYTRVFKNLFRPCEKPAASIAMQIINTEDEGSLV</sequence>